<dbReference type="InterPro" id="IPR036430">
    <property type="entry name" value="RNase_T2-like_sf"/>
</dbReference>
<comment type="caution">
    <text evidence="4">The sequence shown here is derived from an EMBL/GenBank/DDBJ whole genome shotgun (WGS) entry which is preliminary data.</text>
</comment>
<keyword evidence="5" id="KW-1185">Reference proteome</keyword>
<protein>
    <submittedName>
        <fullName evidence="4">Putative ribonuclease</fullName>
    </submittedName>
</protein>
<dbReference type="PANTHER" id="PTHR11240:SF22">
    <property type="entry name" value="RIBONUCLEASE T2"/>
    <property type="match status" value="1"/>
</dbReference>
<organism evidence="4 5">
    <name type="scientific">Caenibius tardaugens NBRC 16725</name>
    <dbReference type="NCBI Taxonomy" id="1219035"/>
    <lineage>
        <taxon>Bacteria</taxon>
        <taxon>Pseudomonadati</taxon>
        <taxon>Pseudomonadota</taxon>
        <taxon>Alphaproteobacteria</taxon>
        <taxon>Sphingomonadales</taxon>
        <taxon>Erythrobacteraceae</taxon>
        <taxon>Caenibius</taxon>
    </lineage>
</organism>
<keyword evidence="3" id="KW-0732">Signal</keyword>
<dbReference type="PROSITE" id="PS00530">
    <property type="entry name" value="RNASE_T2_1"/>
    <property type="match status" value="1"/>
</dbReference>
<name>U2Y6S9_9SPHN</name>
<dbReference type="InterPro" id="IPR018188">
    <property type="entry name" value="RNase_T2_His_AS_1"/>
</dbReference>
<dbReference type="eggNOG" id="COG3719">
    <property type="taxonomic scope" value="Bacteria"/>
</dbReference>
<dbReference type="AlphaFoldDB" id="U2Y6S9"/>
<accession>U2Y6S9</accession>
<reference evidence="4 5" key="1">
    <citation type="submission" date="2013-09" db="EMBL/GenBank/DDBJ databases">
        <title>Whole genome shotgun sequence of Novosphingobium tardaugens NBRC 16725.</title>
        <authorList>
            <person name="Isaki S."/>
            <person name="Hosoyama A."/>
            <person name="Tsuchikane K."/>
            <person name="Katsumata H."/>
            <person name="Ando Y."/>
            <person name="Yamazaki S."/>
            <person name="Fujita N."/>
        </authorList>
    </citation>
    <scope>NUCLEOTIDE SEQUENCE [LARGE SCALE GENOMIC DNA]</scope>
    <source>
        <strain evidence="4 5">NBRC 16725</strain>
    </source>
</reference>
<dbReference type="Proteomes" id="UP000016568">
    <property type="component" value="Unassembled WGS sequence"/>
</dbReference>
<dbReference type="Pfam" id="PF00445">
    <property type="entry name" value="Ribonuclease_T2"/>
    <property type="match status" value="1"/>
</dbReference>
<dbReference type="PANTHER" id="PTHR11240">
    <property type="entry name" value="RIBONUCLEASE T2"/>
    <property type="match status" value="1"/>
</dbReference>
<evidence type="ECO:0000313" key="4">
    <source>
        <dbReference type="EMBL" id="GAD48881.1"/>
    </source>
</evidence>
<proteinExistence type="inferred from homology"/>
<dbReference type="InterPro" id="IPR033130">
    <property type="entry name" value="RNase_T2_His_AS_2"/>
</dbReference>
<comment type="similarity">
    <text evidence="1 2">Belongs to the RNase T2 family.</text>
</comment>
<dbReference type="EMBL" id="BASZ01000004">
    <property type="protein sequence ID" value="GAD48881.1"/>
    <property type="molecule type" value="Genomic_DNA"/>
</dbReference>
<dbReference type="SUPFAM" id="SSF55895">
    <property type="entry name" value="Ribonuclease Rh-like"/>
    <property type="match status" value="1"/>
</dbReference>
<sequence length="237" mass="26442">MRTAYLTATMAGLALSAGTAQAQAYQCRVPDKPIAVPRITPDGPARSMPVTGYTLALSWSPEHCKGKETHAGDAVQCSGQNGRFGLILHGLWPEGGNGRWPQWCPTPRAPSPALVRQHLCTMPSARLMAHEWAKHGSCMTRHPEAYFKVSQILWDSLRLPDLDRLSRQENRNAGSIRQAFTARNPDWKPEQVGVQLNARGWLQEIRLCYDKNFMPARCAPTQYGARDSARAKIWRGR</sequence>
<dbReference type="GO" id="GO:0033897">
    <property type="term" value="F:ribonuclease T2 activity"/>
    <property type="evidence" value="ECO:0007669"/>
    <property type="project" value="InterPro"/>
</dbReference>
<evidence type="ECO:0000256" key="1">
    <source>
        <dbReference type="ARBA" id="ARBA00007469"/>
    </source>
</evidence>
<gene>
    <name evidence="4" type="ORF">NT2_04_02940</name>
</gene>
<dbReference type="InterPro" id="IPR001568">
    <property type="entry name" value="RNase_T2-like"/>
</dbReference>
<feature type="signal peptide" evidence="3">
    <location>
        <begin position="1"/>
        <end position="22"/>
    </location>
</feature>
<dbReference type="Gene3D" id="3.90.730.10">
    <property type="entry name" value="Ribonuclease T2-like"/>
    <property type="match status" value="1"/>
</dbReference>
<dbReference type="RefSeq" id="WP_021689788.1">
    <property type="nucleotide sequence ID" value="NZ_BASZ01000004.1"/>
</dbReference>
<evidence type="ECO:0000256" key="3">
    <source>
        <dbReference type="SAM" id="SignalP"/>
    </source>
</evidence>
<evidence type="ECO:0000256" key="2">
    <source>
        <dbReference type="RuleBase" id="RU004328"/>
    </source>
</evidence>
<dbReference type="PROSITE" id="PS00531">
    <property type="entry name" value="RNASE_T2_2"/>
    <property type="match status" value="1"/>
</dbReference>
<evidence type="ECO:0000313" key="5">
    <source>
        <dbReference type="Proteomes" id="UP000016568"/>
    </source>
</evidence>
<dbReference type="GO" id="GO:0006401">
    <property type="term" value="P:RNA catabolic process"/>
    <property type="evidence" value="ECO:0007669"/>
    <property type="project" value="UniProtKB-ARBA"/>
</dbReference>
<dbReference type="GO" id="GO:0003723">
    <property type="term" value="F:RNA binding"/>
    <property type="evidence" value="ECO:0007669"/>
    <property type="project" value="InterPro"/>
</dbReference>
<feature type="chain" id="PRO_5004636297" evidence="3">
    <location>
        <begin position="23"/>
        <end position="237"/>
    </location>
</feature>